<evidence type="ECO:0000313" key="2">
    <source>
        <dbReference type="Proteomes" id="UP001230065"/>
    </source>
</evidence>
<name>A0AAW8L563_9ACTO</name>
<protein>
    <recommendedName>
        <fullName evidence="3">Plasmid maintenance system killer protein</fullName>
    </recommendedName>
</protein>
<dbReference type="AlphaFoldDB" id="A0AAW8L563"/>
<dbReference type="Proteomes" id="UP001230065">
    <property type="component" value="Unassembled WGS sequence"/>
</dbReference>
<accession>A0AAW8L563</accession>
<evidence type="ECO:0000313" key="1">
    <source>
        <dbReference type="EMBL" id="MDR0176674.1"/>
    </source>
</evidence>
<organism evidence="1 2">
    <name type="scientific">Actinomyces oris</name>
    <dbReference type="NCBI Taxonomy" id="544580"/>
    <lineage>
        <taxon>Bacteria</taxon>
        <taxon>Bacillati</taxon>
        <taxon>Actinomycetota</taxon>
        <taxon>Actinomycetes</taxon>
        <taxon>Actinomycetales</taxon>
        <taxon>Actinomycetaceae</taxon>
        <taxon>Actinomyces</taxon>
    </lineage>
</organism>
<sequence>MTGSRRQAPTINRARLTANWRLIVTDEGGTPVVACVIEIVDYH</sequence>
<dbReference type="EMBL" id="JAMZMF010000002">
    <property type="protein sequence ID" value="MDR0176674.1"/>
    <property type="molecule type" value="Genomic_DNA"/>
</dbReference>
<gene>
    <name evidence="1" type="ORF">RF687_01735</name>
</gene>
<reference evidence="1" key="1">
    <citation type="submission" date="2022-06" db="EMBL/GenBank/DDBJ databases">
        <title>Draft Genome Sequences of Three Actinomyces oris Strains, Isolated from Healthy Human Feces.</title>
        <authorList>
            <person name="Ye Y."/>
            <person name="Liu C."/>
            <person name="Zhao J."/>
            <person name="Xu J."/>
            <person name="Huang H."/>
            <person name="Wang B."/>
            <person name="Wei J."/>
            <person name="Jing X."/>
        </authorList>
    </citation>
    <scope>NUCLEOTIDE SEQUENCE</scope>
    <source>
        <strain evidence="1">CNGBCC1803727</strain>
    </source>
</reference>
<comment type="caution">
    <text evidence="1">The sequence shown here is derived from an EMBL/GenBank/DDBJ whole genome shotgun (WGS) entry which is preliminary data.</text>
</comment>
<evidence type="ECO:0008006" key="3">
    <source>
        <dbReference type="Google" id="ProtNLM"/>
    </source>
</evidence>
<dbReference type="RefSeq" id="WP_308679023.1">
    <property type="nucleotide sequence ID" value="NZ_JAMZMF010000002.1"/>
</dbReference>
<proteinExistence type="predicted"/>